<reference evidence="2 3" key="1">
    <citation type="submission" date="2012-10" db="EMBL/GenBank/DDBJ databases">
        <title>Genome sequencing and analysis of entomopathogenic fungi Beauveria bassiana D1-5.</title>
        <authorList>
            <person name="Li Q."/>
            <person name="Wang L."/>
            <person name="Zhang Z."/>
            <person name="Wang Q."/>
            <person name="Ren J."/>
            <person name="Wang M."/>
            <person name="Xu W."/>
            <person name="Wang J."/>
            <person name="Lu Y."/>
            <person name="Du Q."/>
            <person name="Sun Z."/>
        </authorList>
    </citation>
    <scope>NUCLEOTIDE SEQUENCE [LARGE SCALE GENOMIC DNA]</scope>
    <source>
        <strain evidence="2 3">D1-5</strain>
    </source>
</reference>
<evidence type="ECO:0000313" key="3">
    <source>
        <dbReference type="Proteomes" id="UP000030106"/>
    </source>
</evidence>
<comment type="caution">
    <text evidence="2">The sequence shown here is derived from an EMBL/GenBank/DDBJ whole genome shotgun (WGS) entry which is preliminary data.</text>
</comment>
<accession>A0A0A2VVE8</accession>
<dbReference type="Pfam" id="PF01636">
    <property type="entry name" value="APH"/>
    <property type="match status" value="1"/>
</dbReference>
<sequence>MTSPILESVESFDVAYEFTATTFKKTSRLPHPPETLPDGRIFIWFRSWNHERITNEAKALEFVAKNTTIPVPRLIEHGIHPDGRRYLITERLDGIMLHDIEEQGCLRPKTQQHTEGKVCKTCVDQAYSSALAFITDVFLPQLSKLKSKERGLDGFVMPPRWLSIDTQPPWKGNKAAFQTLPRKTAEYHFQHGDLAAHNIMMDRETLQVKAVLDWEYAGFYPAGMNRWSGTLDMEAYRSLCVDLGPAIAEFLAEEYLECYETWPDQKQLERLVRDGEIPDPVKLKKKLGSC</sequence>
<dbReference type="Gene3D" id="3.90.1200.10">
    <property type="match status" value="1"/>
</dbReference>
<dbReference type="PANTHER" id="PTHR21310:SF15">
    <property type="entry name" value="AMINOGLYCOSIDE PHOSPHOTRANSFERASE DOMAIN-CONTAINING PROTEIN"/>
    <property type="match status" value="1"/>
</dbReference>
<dbReference type="STRING" id="1245745.A0A0A2VVE8"/>
<dbReference type="EMBL" id="ANFO01001021">
    <property type="protein sequence ID" value="KGQ04714.1"/>
    <property type="molecule type" value="Genomic_DNA"/>
</dbReference>
<dbReference type="InterPro" id="IPR011009">
    <property type="entry name" value="Kinase-like_dom_sf"/>
</dbReference>
<dbReference type="InterPro" id="IPR002575">
    <property type="entry name" value="Aminoglycoside_PTrfase"/>
</dbReference>
<evidence type="ECO:0000259" key="1">
    <source>
        <dbReference type="Pfam" id="PF01636"/>
    </source>
</evidence>
<dbReference type="AlphaFoldDB" id="A0A0A2VVE8"/>
<dbReference type="OrthoDB" id="2906425at2759"/>
<organism evidence="2 3">
    <name type="scientific">Beauveria bassiana D1-5</name>
    <dbReference type="NCBI Taxonomy" id="1245745"/>
    <lineage>
        <taxon>Eukaryota</taxon>
        <taxon>Fungi</taxon>
        <taxon>Dikarya</taxon>
        <taxon>Ascomycota</taxon>
        <taxon>Pezizomycotina</taxon>
        <taxon>Sordariomycetes</taxon>
        <taxon>Hypocreomycetidae</taxon>
        <taxon>Hypocreales</taxon>
        <taxon>Cordycipitaceae</taxon>
        <taxon>Beauveria</taxon>
    </lineage>
</organism>
<dbReference type="SUPFAM" id="SSF56112">
    <property type="entry name" value="Protein kinase-like (PK-like)"/>
    <property type="match status" value="1"/>
</dbReference>
<feature type="domain" description="Aminoglycoside phosphotransferase" evidence="1">
    <location>
        <begin position="177"/>
        <end position="255"/>
    </location>
</feature>
<dbReference type="eggNOG" id="ENOG502SNKQ">
    <property type="taxonomic scope" value="Eukaryota"/>
</dbReference>
<dbReference type="PANTHER" id="PTHR21310">
    <property type="entry name" value="AMINOGLYCOSIDE PHOSPHOTRANSFERASE-RELATED-RELATED"/>
    <property type="match status" value="1"/>
</dbReference>
<gene>
    <name evidence="2" type="ORF">BBAD15_g10040</name>
</gene>
<evidence type="ECO:0000313" key="2">
    <source>
        <dbReference type="EMBL" id="KGQ04714.1"/>
    </source>
</evidence>
<dbReference type="InterPro" id="IPR051678">
    <property type="entry name" value="AGP_Transferase"/>
</dbReference>
<dbReference type="HOGENOM" id="CLU_957042_0_0_1"/>
<proteinExistence type="predicted"/>
<name>A0A0A2VVE8_BEABA</name>
<dbReference type="Proteomes" id="UP000030106">
    <property type="component" value="Unassembled WGS sequence"/>
</dbReference>
<protein>
    <recommendedName>
        <fullName evidence="1">Aminoglycoside phosphotransferase domain-containing protein</fullName>
    </recommendedName>
</protein>